<keyword evidence="5" id="KW-0479">Metal-binding</keyword>
<dbReference type="GO" id="GO:0006508">
    <property type="term" value="P:proteolysis"/>
    <property type="evidence" value="ECO:0007669"/>
    <property type="project" value="UniProtKB-KW"/>
</dbReference>
<dbReference type="EMBL" id="CAJOBZ010000070">
    <property type="protein sequence ID" value="CAF4946165.1"/>
    <property type="molecule type" value="Genomic_DNA"/>
</dbReference>
<sequence length="515" mass="58723">MTANKYNLTNVSQQQETKEIIIANQTRVSVLCSGDVNIVTVVNREEYDVTVTDVLYVPNLTTNLLSVSQLIRNGNKVIFKGEICYVYNQQKEHVGQAELVDGVYKLQTLQVEEIFAAPAITSCETWHRRLGNINSNSLNKMKNGAVDGITYPEVVNIGKSSCTVCCEGKQTRLPFKKSSSKTEDVLEIIHADVRMVENQKEKIVKVLRTDNGGEFCSREFGRYKQGIVHQRTNAYTPEQNGLCERMNRSVVEKARCLIYDAGLEKKFWAEAVNTSVYLRNRSVVTGLNNKTPYEVWTGQKPNLSHLRIFGSVVMVHILKERRLKWDKKANKLIFVGYAEKTKGYRVYDPVTNIVTISRDVVVMESPNQKMVEIPLECKHPVEVTEQENYYEEIESSSSKDGCGYETYVPESEVSVSTYSDKTFDTVSDPGVEPIEPEQLPKRTRVRPDRYGYNNLCMVECEDSSQGEITLGEAFNGPESQFWRASMKEELKSKFKLKDLGEIRQCLGMRVRRKKR</sequence>
<feature type="domain" description="Integrase catalytic" evidence="16">
    <location>
        <begin position="181"/>
        <end position="300"/>
    </location>
</feature>
<dbReference type="GO" id="GO:0008233">
    <property type="term" value="F:peptidase activity"/>
    <property type="evidence" value="ECO:0007669"/>
    <property type="project" value="UniProtKB-KW"/>
</dbReference>
<keyword evidence="9" id="KW-0067">ATP-binding</keyword>
<comment type="caution">
    <text evidence="17">The sequence shown here is derived from an EMBL/GenBank/DDBJ whole genome shotgun (WGS) entry which is preliminary data.</text>
</comment>
<dbReference type="AlphaFoldDB" id="A0A821XPZ0"/>
<keyword evidence="11" id="KW-0229">DNA integration</keyword>
<keyword evidence="14" id="KW-0917">Virion maturation</keyword>
<evidence type="ECO:0000256" key="13">
    <source>
        <dbReference type="ARBA" id="ARBA00022932"/>
    </source>
</evidence>
<organism evidence="17 18">
    <name type="scientific">Pieris macdunnoughi</name>
    <dbReference type="NCBI Taxonomy" id="345717"/>
    <lineage>
        <taxon>Eukaryota</taxon>
        <taxon>Metazoa</taxon>
        <taxon>Ecdysozoa</taxon>
        <taxon>Arthropoda</taxon>
        <taxon>Hexapoda</taxon>
        <taxon>Insecta</taxon>
        <taxon>Pterygota</taxon>
        <taxon>Neoptera</taxon>
        <taxon>Endopterygota</taxon>
        <taxon>Lepidoptera</taxon>
        <taxon>Glossata</taxon>
        <taxon>Ditrysia</taxon>
        <taxon>Papilionoidea</taxon>
        <taxon>Pieridae</taxon>
        <taxon>Pierinae</taxon>
        <taxon>Pieris</taxon>
    </lineage>
</organism>
<gene>
    <name evidence="17" type="ORF">PMACD_LOCUS15191</name>
</gene>
<keyword evidence="13" id="KW-0548">Nucleotidyltransferase</keyword>
<dbReference type="SUPFAM" id="SSF53098">
    <property type="entry name" value="Ribonuclease H-like"/>
    <property type="match status" value="1"/>
</dbReference>
<accession>A0A821XPZ0</accession>
<evidence type="ECO:0000256" key="7">
    <source>
        <dbReference type="ARBA" id="ARBA00022759"/>
    </source>
</evidence>
<dbReference type="InterPro" id="IPR057670">
    <property type="entry name" value="SH3_retrovirus"/>
</dbReference>
<evidence type="ECO:0000259" key="16">
    <source>
        <dbReference type="PROSITE" id="PS50994"/>
    </source>
</evidence>
<keyword evidence="18" id="KW-1185">Reference proteome</keyword>
<dbReference type="Pfam" id="PF25597">
    <property type="entry name" value="SH3_retrovirus"/>
    <property type="match status" value="1"/>
</dbReference>
<evidence type="ECO:0000256" key="10">
    <source>
        <dbReference type="ARBA" id="ARBA00022842"/>
    </source>
</evidence>
<keyword evidence="2" id="KW-1188">Viral release from host cell</keyword>
<keyword evidence="8" id="KW-0378">Hydrolase</keyword>
<evidence type="ECO:0000256" key="12">
    <source>
        <dbReference type="ARBA" id="ARBA00022918"/>
    </source>
</evidence>
<evidence type="ECO:0000256" key="4">
    <source>
        <dbReference type="ARBA" id="ARBA00022722"/>
    </source>
</evidence>
<evidence type="ECO:0000256" key="3">
    <source>
        <dbReference type="ARBA" id="ARBA00022670"/>
    </source>
</evidence>
<keyword evidence="12" id="KW-0695">RNA-directed DNA polymerase</keyword>
<reference evidence="17" key="1">
    <citation type="submission" date="2021-02" db="EMBL/GenBank/DDBJ databases">
        <authorList>
            <person name="Steward A R."/>
        </authorList>
    </citation>
    <scope>NUCLEOTIDE SEQUENCE</scope>
</reference>
<evidence type="ECO:0000256" key="6">
    <source>
        <dbReference type="ARBA" id="ARBA00022741"/>
    </source>
</evidence>
<keyword evidence="10" id="KW-0460">Magnesium</keyword>
<evidence type="ECO:0000313" key="18">
    <source>
        <dbReference type="Proteomes" id="UP000663880"/>
    </source>
</evidence>
<comment type="function">
    <text evidence="1">The aspartyl protease (PR) mediates the proteolytic cleavages of the Gag and Gag-Pol polyproteins after assembly of the VLP.</text>
</comment>
<keyword evidence="4" id="KW-0540">Nuclease</keyword>
<proteinExistence type="predicted"/>
<dbReference type="InterPro" id="IPR012337">
    <property type="entry name" value="RNaseH-like_sf"/>
</dbReference>
<evidence type="ECO:0000256" key="15">
    <source>
        <dbReference type="ARBA" id="ARBA00023172"/>
    </source>
</evidence>
<evidence type="ECO:0000256" key="1">
    <source>
        <dbReference type="ARBA" id="ARBA00002180"/>
    </source>
</evidence>
<dbReference type="Pfam" id="PF22936">
    <property type="entry name" value="Pol_BBD"/>
    <property type="match status" value="1"/>
</dbReference>
<dbReference type="InterPro" id="IPR001584">
    <property type="entry name" value="Integrase_cat-core"/>
</dbReference>
<dbReference type="PROSITE" id="PS50994">
    <property type="entry name" value="INTEGRASE"/>
    <property type="match status" value="1"/>
</dbReference>
<dbReference type="OrthoDB" id="413361at2759"/>
<dbReference type="Gene3D" id="3.30.420.10">
    <property type="entry name" value="Ribonuclease H-like superfamily/Ribonuclease H"/>
    <property type="match status" value="1"/>
</dbReference>
<dbReference type="GO" id="GO:0003676">
    <property type="term" value="F:nucleic acid binding"/>
    <property type="evidence" value="ECO:0007669"/>
    <property type="project" value="InterPro"/>
</dbReference>
<evidence type="ECO:0000256" key="2">
    <source>
        <dbReference type="ARBA" id="ARBA00022612"/>
    </source>
</evidence>
<evidence type="ECO:0000256" key="9">
    <source>
        <dbReference type="ARBA" id="ARBA00022840"/>
    </source>
</evidence>
<name>A0A821XPZ0_9NEOP</name>
<dbReference type="InterPro" id="IPR036397">
    <property type="entry name" value="RNaseH_sf"/>
</dbReference>
<protein>
    <recommendedName>
        <fullName evidence="16">Integrase catalytic domain-containing protein</fullName>
    </recommendedName>
</protein>
<evidence type="ECO:0000256" key="14">
    <source>
        <dbReference type="ARBA" id="ARBA00023113"/>
    </source>
</evidence>
<keyword evidence="6" id="KW-0547">Nucleotide-binding</keyword>
<keyword evidence="3" id="KW-0645">Protease</keyword>
<dbReference type="InterPro" id="IPR039537">
    <property type="entry name" value="Retrotran_Ty1/copia-like"/>
</dbReference>
<keyword evidence="13" id="KW-0239">DNA-directed DNA polymerase</keyword>
<evidence type="ECO:0000256" key="11">
    <source>
        <dbReference type="ARBA" id="ARBA00022908"/>
    </source>
</evidence>
<evidence type="ECO:0000313" key="17">
    <source>
        <dbReference type="EMBL" id="CAF4946165.1"/>
    </source>
</evidence>
<dbReference type="GO" id="GO:0015074">
    <property type="term" value="P:DNA integration"/>
    <property type="evidence" value="ECO:0007669"/>
    <property type="project" value="InterPro"/>
</dbReference>
<evidence type="ECO:0000256" key="5">
    <source>
        <dbReference type="ARBA" id="ARBA00022723"/>
    </source>
</evidence>
<keyword evidence="15" id="KW-0233">DNA recombination</keyword>
<keyword evidence="13" id="KW-0808">Transferase</keyword>
<dbReference type="PANTHER" id="PTHR42648:SF11">
    <property type="entry name" value="TRANSPOSON TY4-P GAG-POL POLYPROTEIN"/>
    <property type="match status" value="1"/>
</dbReference>
<evidence type="ECO:0000256" key="8">
    <source>
        <dbReference type="ARBA" id="ARBA00022801"/>
    </source>
</evidence>
<keyword evidence="7" id="KW-0255">Endonuclease</keyword>
<dbReference type="Proteomes" id="UP000663880">
    <property type="component" value="Unassembled WGS sequence"/>
</dbReference>
<dbReference type="PANTHER" id="PTHR42648">
    <property type="entry name" value="TRANSPOSASE, PUTATIVE-RELATED"/>
    <property type="match status" value="1"/>
</dbReference>
<dbReference type="InterPro" id="IPR054722">
    <property type="entry name" value="PolX-like_BBD"/>
</dbReference>